<protein>
    <submittedName>
        <fullName evidence="2">Uncharacterized protein</fullName>
    </submittedName>
</protein>
<reference evidence="3" key="1">
    <citation type="journal article" date="2014" name="Int. J. Syst. Evol. Microbiol.">
        <title>Complete genome of a new Firmicutes species belonging to the dominant human colonic microbiota ('Ruminococcus bicirculans') reveals two chromosomes and a selective capacity to utilize plant glucans.</title>
        <authorList>
            <consortium name="NISC Comparative Sequencing Program"/>
            <person name="Wegmann U."/>
            <person name="Louis P."/>
            <person name="Goesmann A."/>
            <person name="Henrissat B."/>
            <person name="Duncan S.H."/>
            <person name="Flint H.J."/>
        </authorList>
    </citation>
    <scope>NUCLEOTIDE SEQUENCE</scope>
    <source>
        <strain evidence="3">NBRC 107715</strain>
    </source>
</reference>
<evidence type="ECO:0000313" key="5">
    <source>
        <dbReference type="Proteomes" id="UP001156856"/>
    </source>
</evidence>
<keyword evidence="5" id="KW-1185">Reference proteome</keyword>
<dbReference type="EMBL" id="BJZU01000136">
    <property type="protein sequence ID" value="GEP07111.1"/>
    <property type="molecule type" value="Genomic_DNA"/>
</dbReference>
<accession>A0A512JB16</accession>
<reference evidence="5" key="2">
    <citation type="journal article" date="2019" name="Int. J. Syst. Evol. Microbiol.">
        <title>The Global Catalogue of Microorganisms (GCM) 10K type strain sequencing project: providing services to taxonomists for standard genome sequencing and annotation.</title>
        <authorList>
            <consortium name="The Broad Institute Genomics Platform"/>
            <consortium name="The Broad Institute Genome Sequencing Center for Infectious Disease"/>
            <person name="Wu L."/>
            <person name="Ma J."/>
        </authorList>
    </citation>
    <scope>NUCLEOTIDE SEQUENCE [LARGE SCALE GENOMIC DNA]</scope>
    <source>
        <strain evidence="5">NBRC 107715</strain>
    </source>
</reference>
<organism evidence="2 4">
    <name type="scientific">Methylobacterium oxalidis</name>
    <dbReference type="NCBI Taxonomy" id="944322"/>
    <lineage>
        <taxon>Bacteria</taxon>
        <taxon>Pseudomonadati</taxon>
        <taxon>Pseudomonadota</taxon>
        <taxon>Alphaproteobacteria</taxon>
        <taxon>Hyphomicrobiales</taxon>
        <taxon>Methylobacteriaceae</taxon>
        <taxon>Methylobacterium</taxon>
    </lineage>
</organism>
<evidence type="ECO:0000313" key="4">
    <source>
        <dbReference type="Proteomes" id="UP000321960"/>
    </source>
</evidence>
<evidence type="ECO:0000313" key="2">
    <source>
        <dbReference type="EMBL" id="GEP07111.1"/>
    </source>
</evidence>
<dbReference type="RefSeq" id="WP_284214324.1">
    <property type="nucleotide sequence ID" value="NZ_BSPK01000097.1"/>
</dbReference>
<dbReference type="EMBL" id="BSPK01000097">
    <property type="protein sequence ID" value="GLS66178.1"/>
    <property type="molecule type" value="Genomic_DNA"/>
</dbReference>
<dbReference type="AlphaFoldDB" id="A0A512JB16"/>
<sequence length="97" mass="10880">MTRHTALLMLVCLAPYPLTAPAYAAPDRSVEKPIQLKIGGSSARTARHLQQNVRVYRQYGRRKCNAVPARYYYYTVSPCAQGLCNEFLGAYEFSGCD</sequence>
<feature type="chain" id="PRO_5021898289" evidence="1">
    <location>
        <begin position="25"/>
        <end position="97"/>
    </location>
</feature>
<evidence type="ECO:0000256" key="1">
    <source>
        <dbReference type="SAM" id="SignalP"/>
    </source>
</evidence>
<dbReference type="Proteomes" id="UP000321960">
    <property type="component" value="Unassembled WGS sequence"/>
</dbReference>
<feature type="signal peptide" evidence="1">
    <location>
        <begin position="1"/>
        <end position="24"/>
    </location>
</feature>
<dbReference type="Proteomes" id="UP001156856">
    <property type="component" value="Unassembled WGS sequence"/>
</dbReference>
<reference evidence="3" key="4">
    <citation type="submission" date="2023-01" db="EMBL/GenBank/DDBJ databases">
        <title>Draft genome sequence of Methylobacterium oxalidis strain NBRC 107715.</title>
        <authorList>
            <person name="Sun Q."/>
            <person name="Mori K."/>
        </authorList>
    </citation>
    <scope>NUCLEOTIDE SEQUENCE</scope>
    <source>
        <strain evidence="3">NBRC 107715</strain>
    </source>
</reference>
<name>A0A512JB16_9HYPH</name>
<comment type="caution">
    <text evidence="2">The sequence shown here is derived from an EMBL/GenBank/DDBJ whole genome shotgun (WGS) entry which is preliminary data.</text>
</comment>
<reference evidence="2 4" key="3">
    <citation type="submission" date="2019-07" db="EMBL/GenBank/DDBJ databases">
        <title>Whole genome shotgun sequence of Methylobacterium oxalidis NBRC 107715.</title>
        <authorList>
            <person name="Hosoyama A."/>
            <person name="Uohara A."/>
            <person name="Ohji S."/>
            <person name="Ichikawa N."/>
        </authorList>
    </citation>
    <scope>NUCLEOTIDE SEQUENCE [LARGE SCALE GENOMIC DNA]</scope>
    <source>
        <strain evidence="2 4">NBRC 107715</strain>
    </source>
</reference>
<evidence type="ECO:0000313" key="3">
    <source>
        <dbReference type="EMBL" id="GLS66178.1"/>
    </source>
</evidence>
<proteinExistence type="predicted"/>
<gene>
    <name evidence="3" type="ORF">GCM10007888_45600</name>
    <name evidence="2" type="ORF">MOX02_51490</name>
</gene>
<keyword evidence="1" id="KW-0732">Signal</keyword>